<dbReference type="PROSITE" id="PS00687">
    <property type="entry name" value="ALDEHYDE_DEHYDR_GLU"/>
    <property type="match status" value="1"/>
</dbReference>
<feature type="domain" description="Aldehyde dehydrogenase" evidence="4">
    <location>
        <begin position="14"/>
        <end position="484"/>
    </location>
</feature>
<sequence>MGTKRELMLINGEWTASVNHEFIPVENPAKIGSVIAEVPRASAEDVDLAVRAAARAFKNWRFVPARDRGKLLTKIADLIDERSEEIARIISMETGNAIRTQARPEVKNAADLFRYFGGVAGEIKGGTLPVDNKLFAYTQREPLGVVGGIIPWNAPVLLACAKIAPALAAGNTLVLKAAEDAPLAVLKITEICSAFFPAGVLNVLTGLGEECGAPLAEHPLVRKLTFTGSTEVGKRIMHAGADRIVPVSLELGGKSPQIVYPDADNDKVADGVISAMRFTRQGQSCSAGSRLYVHTSILDSFLERISNKLSQLKVGDPLEEDTDMGAIINKKQFNKVCSFIEQGLKNNNIRLVLGGLPPKEGPLAQGYHLEPTIFIANGDDDKLAGKLAEAEIFGPVLVVVPWEDEEKLIEMVNDSHYGLAGFIWTQDISRGLKAANLMESGWIQVNRGGGQLTGHSYGGYKQSGIGRELSLEGMLDSFTQVKSVLVNLE</sequence>
<comment type="similarity">
    <text evidence="3">Belongs to the aldehyde dehydrogenase family.</text>
</comment>
<dbReference type="RefSeq" id="WP_209812334.1">
    <property type="nucleotide sequence ID" value="NZ_JAGGKT010000019.1"/>
</dbReference>
<evidence type="ECO:0000256" key="1">
    <source>
        <dbReference type="ARBA" id="ARBA00023002"/>
    </source>
</evidence>
<accession>A0ABS4GVP8</accession>
<dbReference type="Gene3D" id="3.40.605.10">
    <property type="entry name" value="Aldehyde Dehydrogenase, Chain A, domain 1"/>
    <property type="match status" value="1"/>
</dbReference>
<proteinExistence type="inferred from homology"/>
<keyword evidence="1 3" id="KW-0560">Oxidoreductase</keyword>
<keyword evidence="6" id="KW-1185">Reference proteome</keyword>
<evidence type="ECO:0000313" key="5">
    <source>
        <dbReference type="EMBL" id="MBP1934334.1"/>
    </source>
</evidence>
<dbReference type="PANTHER" id="PTHR11699">
    <property type="entry name" value="ALDEHYDE DEHYDROGENASE-RELATED"/>
    <property type="match status" value="1"/>
</dbReference>
<name>A0ABS4GVP8_9BACL</name>
<dbReference type="InterPro" id="IPR016160">
    <property type="entry name" value="Ald_DH_CS_CYS"/>
</dbReference>
<dbReference type="Pfam" id="PF00171">
    <property type="entry name" value="Aldedh"/>
    <property type="match status" value="1"/>
</dbReference>
<feature type="active site" evidence="2">
    <location>
        <position position="250"/>
    </location>
</feature>
<protein>
    <submittedName>
        <fullName evidence="5">Betaine-aldehyde dehydrogenase</fullName>
        <ecNumber evidence="5">1.2.1.8</ecNumber>
    </submittedName>
</protein>
<organism evidence="5 6">
    <name type="scientific">Ammoniphilus resinae</name>
    <dbReference type="NCBI Taxonomy" id="861532"/>
    <lineage>
        <taxon>Bacteria</taxon>
        <taxon>Bacillati</taxon>
        <taxon>Bacillota</taxon>
        <taxon>Bacilli</taxon>
        <taxon>Bacillales</taxon>
        <taxon>Paenibacillaceae</taxon>
        <taxon>Aneurinibacillus group</taxon>
        <taxon>Ammoniphilus</taxon>
    </lineage>
</organism>
<gene>
    <name evidence="5" type="ORF">J2Z37_004354</name>
</gene>
<dbReference type="Proteomes" id="UP001519343">
    <property type="component" value="Unassembled WGS sequence"/>
</dbReference>
<dbReference type="GO" id="GO:0008802">
    <property type="term" value="F:betaine-aldehyde dehydrogenase (NAD+) activity"/>
    <property type="evidence" value="ECO:0007669"/>
    <property type="project" value="UniProtKB-EC"/>
</dbReference>
<evidence type="ECO:0000256" key="2">
    <source>
        <dbReference type="PROSITE-ProRule" id="PRU10007"/>
    </source>
</evidence>
<dbReference type="PROSITE" id="PS00070">
    <property type="entry name" value="ALDEHYDE_DEHYDR_CYS"/>
    <property type="match status" value="1"/>
</dbReference>
<evidence type="ECO:0000259" key="4">
    <source>
        <dbReference type="Pfam" id="PF00171"/>
    </source>
</evidence>
<dbReference type="CDD" id="cd07108">
    <property type="entry name" value="ALDH_MGR_2402"/>
    <property type="match status" value="1"/>
</dbReference>
<dbReference type="EMBL" id="JAGGKT010000019">
    <property type="protein sequence ID" value="MBP1934334.1"/>
    <property type="molecule type" value="Genomic_DNA"/>
</dbReference>
<dbReference type="EC" id="1.2.1.8" evidence="5"/>
<dbReference type="SUPFAM" id="SSF53720">
    <property type="entry name" value="ALDH-like"/>
    <property type="match status" value="1"/>
</dbReference>
<comment type="caution">
    <text evidence="5">The sequence shown here is derived from an EMBL/GenBank/DDBJ whole genome shotgun (WGS) entry which is preliminary data.</text>
</comment>
<reference evidence="5 6" key="1">
    <citation type="submission" date="2021-03" db="EMBL/GenBank/DDBJ databases">
        <title>Genomic Encyclopedia of Type Strains, Phase IV (KMG-IV): sequencing the most valuable type-strain genomes for metagenomic binning, comparative biology and taxonomic classification.</title>
        <authorList>
            <person name="Goeker M."/>
        </authorList>
    </citation>
    <scope>NUCLEOTIDE SEQUENCE [LARGE SCALE GENOMIC DNA]</scope>
    <source>
        <strain evidence="5 6">DSM 24738</strain>
    </source>
</reference>
<dbReference type="Gene3D" id="3.40.309.10">
    <property type="entry name" value="Aldehyde Dehydrogenase, Chain A, domain 2"/>
    <property type="match status" value="1"/>
</dbReference>
<dbReference type="InterPro" id="IPR029510">
    <property type="entry name" value="Ald_DH_CS_GLU"/>
</dbReference>
<evidence type="ECO:0000313" key="6">
    <source>
        <dbReference type="Proteomes" id="UP001519343"/>
    </source>
</evidence>
<dbReference type="InterPro" id="IPR016163">
    <property type="entry name" value="Ald_DH_C"/>
</dbReference>
<dbReference type="InterPro" id="IPR015590">
    <property type="entry name" value="Aldehyde_DH_dom"/>
</dbReference>
<dbReference type="InterPro" id="IPR016162">
    <property type="entry name" value="Ald_DH_N"/>
</dbReference>
<evidence type="ECO:0000256" key="3">
    <source>
        <dbReference type="RuleBase" id="RU003345"/>
    </source>
</evidence>
<dbReference type="InterPro" id="IPR016161">
    <property type="entry name" value="Ald_DH/histidinol_DH"/>
</dbReference>